<dbReference type="OrthoDB" id="3352408at2759"/>
<protein>
    <submittedName>
        <fullName evidence="5">Cation_ATPase_N domain-containing protein</fullName>
    </submittedName>
</protein>
<name>A0A0R3WSE3_HYDTA</name>
<evidence type="ECO:0000313" key="3">
    <source>
        <dbReference type="EMBL" id="VDM23114.1"/>
    </source>
</evidence>
<accession>A0A0R3WSE3</accession>
<keyword evidence="1" id="KW-1133">Transmembrane helix</keyword>
<dbReference type="STRING" id="6205.A0A0R3WSE3"/>
<evidence type="ECO:0000259" key="2">
    <source>
        <dbReference type="SMART" id="SM00831"/>
    </source>
</evidence>
<dbReference type="InterPro" id="IPR023298">
    <property type="entry name" value="ATPase_P-typ_TM_dom_sf"/>
</dbReference>
<dbReference type="Proteomes" id="UP000274429">
    <property type="component" value="Unassembled WGS sequence"/>
</dbReference>
<organism evidence="5">
    <name type="scientific">Hydatigena taeniaeformis</name>
    <name type="common">Feline tapeworm</name>
    <name type="synonym">Taenia taeniaeformis</name>
    <dbReference type="NCBI Taxonomy" id="6205"/>
    <lineage>
        <taxon>Eukaryota</taxon>
        <taxon>Metazoa</taxon>
        <taxon>Spiralia</taxon>
        <taxon>Lophotrochozoa</taxon>
        <taxon>Platyhelminthes</taxon>
        <taxon>Cestoda</taxon>
        <taxon>Eucestoda</taxon>
        <taxon>Cyclophyllidea</taxon>
        <taxon>Taeniidae</taxon>
        <taxon>Hydatigera</taxon>
    </lineage>
</organism>
<dbReference type="Pfam" id="PF00690">
    <property type="entry name" value="Cation_ATPase_N"/>
    <property type="match status" value="1"/>
</dbReference>
<feature type="domain" description="Cation-transporting P-type ATPase N-terminal" evidence="2">
    <location>
        <begin position="3"/>
        <end position="77"/>
    </location>
</feature>
<keyword evidence="4" id="KW-1185">Reference proteome</keyword>
<dbReference type="SUPFAM" id="SSF81665">
    <property type="entry name" value="Calcium ATPase, transmembrane domain M"/>
    <property type="match status" value="1"/>
</dbReference>
<proteinExistence type="predicted"/>
<dbReference type="WBParaSite" id="TTAC_0000368301-mRNA-1">
    <property type="protein sequence ID" value="TTAC_0000368301-mRNA-1"/>
    <property type="gene ID" value="TTAC_0000368301"/>
</dbReference>
<dbReference type="Gene3D" id="2.70.150.10">
    <property type="entry name" value="Calcium-transporting ATPase, cytoplasmic transduction domain A"/>
    <property type="match status" value="1"/>
</dbReference>
<reference evidence="3 4" key="2">
    <citation type="submission" date="2018-11" db="EMBL/GenBank/DDBJ databases">
        <authorList>
            <consortium name="Pathogen Informatics"/>
        </authorList>
    </citation>
    <scope>NUCLEOTIDE SEQUENCE [LARGE SCALE GENOMIC DNA]</scope>
</reference>
<dbReference type="SMART" id="SM00831">
    <property type="entry name" value="Cation_ATPase_N"/>
    <property type="match status" value="1"/>
</dbReference>
<dbReference type="Gene3D" id="1.20.1110.10">
    <property type="entry name" value="Calcium-transporting ATPase, transmembrane domain"/>
    <property type="match status" value="1"/>
</dbReference>
<keyword evidence="1" id="KW-0472">Membrane</keyword>
<keyword evidence="1" id="KW-0812">Transmembrane</keyword>
<gene>
    <name evidence="3" type="ORF">TTAC_LOCUS3668</name>
</gene>
<evidence type="ECO:0000313" key="4">
    <source>
        <dbReference type="Proteomes" id="UP000274429"/>
    </source>
</evidence>
<evidence type="ECO:0000313" key="5">
    <source>
        <dbReference type="WBParaSite" id="TTAC_0000368301-mRNA-1"/>
    </source>
</evidence>
<feature type="transmembrane region" description="Helical" evidence="1">
    <location>
        <begin position="60"/>
        <end position="82"/>
    </location>
</feature>
<reference evidence="5" key="1">
    <citation type="submission" date="2017-02" db="UniProtKB">
        <authorList>
            <consortium name="WormBaseParasite"/>
        </authorList>
    </citation>
    <scope>IDENTIFICATION</scope>
</reference>
<evidence type="ECO:0000256" key="1">
    <source>
        <dbReference type="SAM" id="Phobius"/>
    </source>
</evidence>
<dbReference type="EMBL" id="UYWX01002834">
    <property type="protein sequence ID" value="VDM23114.1"/>
    <property type="molecule type" value="Genomic_DNA"/>
</dbReference>
<dbReference type="AlphaFoldDB" id="A0A0R3WSE3"/>
<sequence length="88" mass="9945">MENAHCRKIEDVLAFFNVDEETGLSDEQVKRQTEKYGLNELPAEEAKSIWELIVEQFDDLLVKILLLAALISFGFLSCLNGVGTKNRS</sequence>
<dbReference type="InterPro" id="IPR004014">
    <property type="entry name" value="ATPase_P-typ_cation-transptr_N"/>
</dbReference>